<evidence type="ECO:0000256" key="4">
    <source>
        <dbReference type="ARBA" id="ARBA00023163"/>
    </source>
</evidence>
<evidence type="ECO:0000256" key="2">
    <source>
        <dbReference type="ARBA" id="ARBA00023015"/>
    </source>
</evidence>
<organism evidence="6 7">
    <name type="scientific">Planotetraspora thailandica</name>
    <dbReference type="NCBI Taxonomy" id="487172"/>
    <lineage>
        <taxon>Bacteria</taxon>
        <taxon>Bacillati</taxon>
        <taxon>Actinomycetota</taxon>
        <taxon>Actinomycetes</taxon>
        <taxon>Streptosporangiales</taxon>
        <taxon>Streptosporangiaceae</taxon>
        <taxon>Planotetraspora</taxon>
    </lineage>
</organism>
<dbReference type="CDD" id="cd08414">
    <property type="entry name" value="PBP2_LTTR_aromatics_like"/>
    <property type="match status" value="1"/>
</dbReference>
<reference evidence="6" key="1">
    <citation type="submission" date="2021-01" db="EMBL/GenBank/DDBJ databases">
        <title>Whole genome shotgun sequence of Planotetraspora thailandica NBRC 104271.</title>
        <authorList>
            <person name="Komaki H."/>
            <person name="Tamura T."/>
        </authorList>
    </citation>
    <scope>NUCLEOTIDE SEQUENCE</scope>
    <source>
        <strain evidence="6">NBRC 104271</strain>
    </source>
</reference>
<dbReference type="InterPro" id="IPR036390">
    <property type="entry name" value="WH_DNA-bd_sf"/>
</dbReference>
<dbReference type="Pfam" id="PF00126">
    <property type="entry name" value="HTH_1"/>
    <property type="match status" value="1"/>
</dbReference>
<dbReference type="AlphaFoldDB" id="A0A8J3V6I1"/>
<dbReference type="Gene3D" id="1.10.10.10">
    <property type="entry name" value="Winged helix-like DNA-binding domain superfamily/Winged helix DNA-binding domain"/>
    <property type="match status" value="1"/>
</dbReference>
<proteinExistence type="inferred from homology"/>
<dbReference type="GO" id="GO:0032993">
    <property type="term" value="C:protein-DNA complex"/>
    <property type="evidence" value="ECO:0007669"/>
    <property type="project" value="TreeGrafter"/>
</dbReference>
<dbReference type="PANTHER" id="PTHR30346">
    <property type="entry name" value="TRANSCRIPTIONAL DUAL REGULATOR HCAR-RELATED"/>
    <property type="match status" value="1"/>
</dbReference>
<dbReference type="Proteomes" id="UP000605992">
    <property type="component" value="Unassembled WGS sequence"/>
</dbReference>
<dbReference type="GO" id="GO:0003700">
    <property type="term" value="F:DNA-binding transcription factor activity"/>
    <property type="evidence" value="ECO:0007669"/>
    <property type="project" value="InterPro"/>
</dbReference>
<evidence type="ECO:0000259" key="5">
    <source>
        <dbReference type="PROSITE" id="PS50931"/>
    </source>
</evidence>
<dbReference type="SUPFAM" id="SSF46785">
    <property type="entry name" value="Winged helix' DNA-binding domain"/>
    <property type="match status" value="1"/>
</dbReference>
<comment type="similarity">
    <text evidence="1">Belongs to the LysR transcriptional regulatory family.</text>
</comment>
<dbReference type="FunFam" id="1.10.10.10:FF:000001">
    <property type="entry name" value="LysR family transcriptional regulator"/>
    <property type="match status" value="1"/>
</dbReference>
<dbReference type="SUPFAM" id="SSF53850">
    <property type="entry name" value="Periplasmic binding protein-like II"/>
    <property type="match status" value="1"/>
</dbReference>
<keyword evidence="7" id="KW-1185">Reference proteome</keyword>
<accession>A0A8J3V6I1</accession>
<dbReference type="PANTHER" id="PTHR30346:SF0">
    <property type="entry name" value="HCA OPERON TRANSCRIPTIONAL ACTIVATOR HCAR"/>
    <property type="match status" value="1"/>
</dbReference>
<dbReference type="GO" id="GO:0003677">
    <property type="term" value="F:DNA binding"/>
    <property type="evidence" value="ECO:0007669"/>
    <property type="project" value="UniProtKB-KW"/>
</dbReference>
<comment type="caution">
    <text evidence="6">The sequence shown here is derived from an EMBL/GenBank/DDBJ whole genome shotgun (WGS) entry which is preliminary data.</text>
</comment>
<name>A0A8J3V6I1_9ACTN</name>
<dbReference type="InterPro" id="IPR036388">
    <property type="entry name" value="WH-like_DNA-bd_sf"/>
</dbReference>
<dbReference type="PRINTS" id="PR00039">
    <property type="entry name" value="HTHLYSR"/>
</dbReference>
<dbReference type="PROSITE" id="PS50931">
    <property type="entry name" value="HTH_LYSR"/>
    <property type="match status" value="1"/>
</dbReference>
<dbReference type="InterPro" id="IPR005119">
    <property type="entry name" value="LysR_subst-bd"/>
</dbReference>
<keyword evidence="3" id="KW-0238">DNA-binding</keyword>
<keyword evidence="2" id="KW-0805">Transcription regulation</keyword>
<sequence length="314" mass="34517">MANTRFLLPLQSEPVTPELRHLRYFVAVAEHLSFTGAARELRIAQQSLSQQISLLERTLGTRLFDRDTRGTRLTETGRMFLPEARAVLARADAAVATARRAAAGEIGRLHLAFLVSTANYMLPPVVRAFRERCPGVELATEHVDIAGLVSGLRDGRYDAAFTRPPLVDDIATAVLADEPVCAVLPEGHPLAGRAEVHLRDLAGERWVLTERASWPPWHRKYDKEFRAAGFEPDVVQRASSMPNLLALVAAGVGVTRLARSARSLRRSGVAFVPIAGDRAETVIAWHPRQDKPAFLRLFDVVTELAATTNLPEDG</sequence>
<evidence type="ECO:0000256" key="1">
    <source>
        <dbReference type="ARBA" id="ARBA00009437"/>
    </source>
</evidence>
<gene>
    <name evidence="6" type="ORF">Pth03_42200</name>
</gene>
<dbReference type="InterPro" id="IPR000847">
    <property type="entry name" value="LysR_HTH_N"/>
</dbReference>
<feature type="domain" description="HTH lysR-type" evidence="5">
    <location>
        <begin position="17"/>
        <end position="74"/>
    </location>
</feature>
<dbReference type="EMBL" id="BOOR01000031">
    <property type="protein sequence ID" value="GII55831.1"/>
    <property type="molecule type" value="Genomic_DNA"/>
</dbReference>
<dbReference type="Pfam" id="PF03466">
    <property type="entry name" value="LysR_substrate"/>
    <property type="match status" value="1"/>
</dbReference>
<evidence type="ECO:0000313" key="6">
    <source>
        <dbReference type="EMBL" id="GII55831.1"/>
    </source>
</evidence>
<evidence type="ECO:0000313" key="7">
    <source>
        <dbReference type="Proteomes" id="UP000605992"/>
    </source>
</evidence>
<protein>
    <submittedName>
        <fullName evidence="6">LysR family transcriptional regulator</fullName>
    </submittedName>
</protein>
<keyword evidence="4" id="KW-0804">Transcription</keyword>
<dbReference type="Gene3D" id="3.40.190.10">
    <property type="entry name" value="Periplasmic binding protein-like II"/>
    <property type="match status" value="2"/>
</dbReference>
<evidence type="ECO:0000256" key="3">
    <source>
        <dbReference type="ARBA" id="ARBA00023125"/>
    </source>
</evidence>